<name>A0ABN7NX34_TIMPD</name>
<protein>
    <submittedName>
        <fullName evidence="2">Uncharacterized protein</fullName>
    </submittedName>
</protein>
<dbReference type="SUPFAM" id="SSF55957">
    <property type="entry name" value="Phosphoglucomutase, C-terminal domain"/>
    <property type="match status" value="1"/>
</dbReference>
<comment type="caution">
    <text evidence="2">The sequence shown here is derived from an EMBL/GenBank/DDBJ whole genome shotgun (WGS) entry which is preliminary data.</text>
</comment>
<dbReference type="EMBL" id="CAJPIN010006719">
    <property type="protein sequence ID" value="CAG2058161.1"/>
    <property type="molecule type" value="Genomic_DNA"/>
</dbReference>
<proteinExistence type="predicted"/>
<accession>A0ABN7NX34</accession>
<evidence type="ECO:0000313" key="2">
    <source>
        <dbReference type="EMBL" id="CAG2058161.1"/>
    </source>
</evidence>
<feature type="compositionally biased region" description="Basic and acidic residues" evidence="1">
    <location>
        <begin position="25"/>
        <end position="35"/>
    </location>
</feature>
<dbReference type="Proteomes" id="UP001153148">
    <property type="component" value="Unassembled WGS sequence"/>
</dbReference>
<organism evidence="2 3">
    <name type="scientific">Timema podura</name>
    <name type="common">Walking stick</name>
    <dbReference type="NCBI Taxonomy" id="61482"/>
    <lineage>
        <taxon>Eukaryota</taxon>
        <taxon>Metazoa</taxon>
        <taxon>Ecdysozoa</taxon>
        <taxon>Arthropoda</taxon>
        <taxon>Hexapoda</taxon>
        <taxon>Insecta</taxon>
        <taxon>Pterygota</taxon>
        <taxon>Neoptera</taxon>
        <taxon>Polyneoptera</taxon>
        <taxon>Phasmatodea</taxon>
        <taxon>Timematodea</taxon>
        <taxon>Timematoidea</taxon>
        <taxon>Timematidae</taxon>
        <taxon>Timema</taxon>
    </lineage>
</organism>
<evidence type="ECO:0000313" key="3">
    <source>
        <dbReference type="Proteomes" id="UP001153148"/>
    </source>
</evidence>
<keyword evidence="3" id="KW-1185">Reference proteome</keyword>
<dbReference type="Gene3D" id="3.30.310.50">
    <property type="entry name" value="Alpha-D-phosphohexomutase, C-terminal domain"/>
    <property type="match status" value="1"/>
</dbReference>
<gene>
    <name evidence="2" type="ORF">TPAB3V08_LOCUS5135</name>
</gene>
<sequence>MPTSCMYGKRGRGQETSWMTQKEVGGPDKGRYREERRELEKTDVILKPLVEIALEMSRLRESTGRQDPTVIT</sequence>
<evidence type="ECO:0000256" key="1">
    <source>
        <dbReference type="SAM" id="MobiDB-lite"/>
    </source>
</evidence>
<reference evidence="2" key="1">
    <citation type="submission" date="2021-03" db="EMBL/GenBank/DDBJ databases">
        <authorList>
            <person name="Tran Van P."/>
        </authorList>
    </citation>
    <scope>NUCLEOTIDE SEQUENCE</scope>
</reference>
<feature type="region of interest" description="Disordered" evidence="1">
    <location>
        <begin position="1"/>
        <end position="35"/>
    </location>
</feature>
<dbReference type="InterPro" id="IPR036900">
    <property type="entry name" value="A-D-PHexomutase_C_sf"/>
</dbReference>